<dbReference type="AlphaFoldDB" id="A0A1W2TB31"/>
<evidence type="ECO:0000313" key="2">
    <source>
        <dbReference type="EMBL" id="GAP84849.1"/>
    </source>
</evidence>
<name>A0A1W2TB31_ROSNE</name>
<proteinExistence type="inferred from homology"/>
<dbReference type="PANTHER" id="PTHR28055">
    <property type="entry name" value="ALTERED INHERITANCE OF MITOCHONDRIA PROTEIN 41, MITOCHONDRIAL"/>
    <property type="match status" value="1"/>
</dbReference>
<dbReference type="GO" id="GO:0016884">
    <property type="term" value="F:carbon-nitrogen ligase activity, with glutamine as amido-N-donor"/>
    <property type="evidence" value="ECO:0007669"/>
    <property type="project" value="UniProtKB-UniRule"/>
</dbReference>
<dbReference type="Pfam" id="PF09424">
    <property type="entry name" value="YqeY"/>
    <property type="match status" value="1"/>
</dbReference>
<dbReference type="InterPro" id="IPR019004">
    <property type="entry name" value="YqeY/Aim41"/>
</dbReference>
<dbReference type="SUPFAM" id="SSF89095">
    <property type="entry name" value="GatB/YqeY motif"/>
    <property type="match status" value="1"/>
</dbReference>
<dbReference type="PANTHER" id="PTHR28055:SF1">
    <property type="entry name" value="ALTERED INHERITANCE OF MITOCHONDRIA PROTEIN 41, MITOCHONDRIAL"/>
    <property type="match status" value="1"/>
</dbReference>
<comment type="subcellular location">
    <subcellularLocation>
        <location evidence="1">Mitochondrion</location>
    </subcellularLocation>
</comment>
<comment type="similarity">
    <text evidence="1">Belongs to the AIM41 family.</text>
</comment>
<dbReference type="STRING" id="77044.A0A1W2TB31"/>
<evidence type="ECO:0000313" key="3">
    <source>
        <dbReference type="Proteomes" id="UP000054516"/>
    </source>
</evidence>
<gene>
    <name evidence="1" type="primary">AIM41</name>
    <name evidence="2" type="ORF">SAMD00023353_0801670</name>
</gene>
<dbReference type="EMBL" id="DF977453">
    <property type="protein sequence ID" value="GAP84849.1"/>
    <property type="molecule type" value="Genomic_DNA"/>
</dbReference>
<sequence>MSLRPGIRNATNLLRPRVSGPSSCTRIFAIGRSYSDAATPPLLLKLKADLKTAMREKDAARLTVLRGVIASTLNASKTSSPITTDVALVALLRKQARGCTEARDEFAGAGRDDLAAKEEAQIAVLNQYMAGSGVEELSEGQLQAVVKDAIASLGDKPKSGDVMKALLAPEGPLKGKAFEKAELARVVKEVIGA</sequence>
<reference evidence="2" key="1">
    <citation type="submission" date="2016-03" db="EMBL/GenBank/DDBJ databases">
        <title>Draft genome sequence of Rosellinia necatrix.</title>
        <authorList>
            <person name="Kanematsu S."/>
        </authorList>
    </citation>
    <scope>NUCLEOTIDE SEQUENCE [LARGE SCALE GENOMIC DNA]</scope>
    <source>
        <strain evidence="2">W97</strain>
    </source>
</reference>
<dbReference type="InterPro" id="IPR003789">
    <property type="entry name" value="Asn/Gln_tRNA_amidoTrase-B-like"/>
</dbReference>
<dbReference type="OMA" id="RWNSTGP"/>
<dbReference type="GO" id="GO:0005739">
    <property type="term" value="C:mitochondrion"/>
    <property type="evidence" value="ECO:0007669"/>
    <property type="project" value="UniProtKB-SubCell"/>
</dbReference>
<keyword evidence="3" id="KW-1185">Reference proteome</keyword>
<evidence type="ECO:0000256" key="1">
    <source>
        <dbReference type="RuleBase" id="RU365099"/>
    </source>
</evidence>
<protein>
    <recommendedName>
        <fullName evidence="1">Altered inheritance of mitochondria protein 41</fullName>
    </recommendedName>
</protein>
<dbReference type="InterPro" id="IPR042184">
    <property type="entry name" value="YqeY/Aim41_N"/>
</dbReference>
<organism evidence="2">
    <name type="scientific">Rosellinia necatrix</name>
    <name type="common">White root-rot fungus</name>
    <dbReference type="NCBI Taxonomy" id="77044"/>
    <lineage>
        <taxon>Eukaryota</taxon>
        <taxon>Fungi</taxon>
        <taxon>Dikarya</taxon>
        <taxon>Ascomycota</taxon>
        <taxon>Pezizomycotina</taxon>
        <taxon>Sordariomycetes</taxon>
        <taxon>Xylariomycetidae</taxon>
        <taxon>Xylariales</taxon>
        <taxon>Xylariaceae</taxon>
        <taxon>Rosellinia</taxon>
    </lineage>
</organism>
<accession>A0A1W2TB31</accession>
<keyword evidence="1" id="KW-0496">Mitochondrion</keyword>
<dbReference type="Gene3D" id="1.10.1510.10">
    <property type="entry name" value="Uncharacterised protein YqeY/AIM41 PF09424, N-terminal domain"/>
    <property type="match status" value="1"/>
</dbReference>
<dbReference type="OrthoDB" id="538640at2759"/>
<dbReference type="Proteomes" id="UP000054516">
    <property type="component" value="Unassembled WGS sequence"/>
</dbReference>